<keyword evidence="2" id="KW-1185">Reference proteome</keyword>
<accession>A0A8X6P5B3</accession>
<proteinExistence type="predicted"/>
<protein>
    <submittedName>
        <fullName evidence="1">Uncharacterized protein</fullName>
    </submittedName>
</protein>
<sequence length="82" mass="9357">MFKLRPSFKQCRNKSRLAGAYPGSIERKPPGLQGYVTLNYRPAIVIGKLNIMYFFPSQKWRCEPAHCSSLDLPHNINGKSMT</sequence>
<evidence type="ECO:0000313" key="2">
    <source>
        <dbReference type="Proteomes" id="UP000887013"/>
    </source>
</evidence>
<dbReference type="Proteomes" id="UP000887013">
    <property type="component" value="Unassembled WGS sequence"/>
</dbReference>
<comment type="caution">
    <text evidence="1">The sequence shown here is derived from an EMBL/GenBank/DDBJ whole genome shotgun (WGS) entry which is preliminary data.</text>
</comment>
<dbReference type="EMBL" id="BMAW01065638">
    <property type="protein sequence ID" value="GFT51288.1"/>
    <property type="molecule type" value="Genomic_DNA"/>
</dbReference>
<name>A0A8X6P5B3_NEPPI</name>
<reference evidence="1" key="1">
    <citation type="submission" date="2020-08" db="EMBL/GenBank/DDBJ databases">
        <title>Multicomponent nature underlies the extraordinary mechanical properties of spider dragline silk.</title>
        <authorList>
            <person name="Kono N."/>
            <person name="Nakamura H."/>
            <person name="Mori M."/>
            <person name="Yoshida Y."/>
            <person name="Ohtoshi R."/>
            <person name="Malay A.D."/>
            <person name="Moran D.A.P."/>
            <person name="Tomita M."/>
            <person name="Numata K."/>
            <person name="Arakawa K."/>
        </authorList>
    </citation>
    <scope>NUCLEOTIDE SEQUENCE</scope>
</reference>
<gene>
    <name evidence="1" type="ORF">NPIL_213851</name>
</gene>
<dbReference type="AlphaFoldDB" id="A0A8X6P5B3"/>
<organism evidence="1 2">
    <name type="scientific">Nephila pilipes</name>
    <name type="common">Giant wood spider</name>
    <name type="synonym">Nephila maculata</name>
    <dbReference type="NCBI Taxonomy" id="299642"/>
    <lineage>
        <taxon>Eukaryota</taxon>
        <taxon>Metazoa</taxon>
        <taxon>Ecdysozoa</taxon>
        <taxon>Arthropoda</taxon>
        <taxon>Chelicerata</taxon>
        <taxon>Arachnida</taxon>
        <taxon>Araneae</taxon>
        <taxon>Araneomorphae</taxon>
        <taxon>Entelegynae</taxon>
        <taxon>Araneoidea</taxon>
        <taxon>Nephilidae</taxon>
        <taxon>Nephila</taxon>
    </lineage>
</organism>
<evidence type="ECO:0000313" key="1">
    <source>
        <dbReference type="EMBL" id="GFT51288.1"/>
    </source>
</evidence>